<sequence>MAYTRHITIPLVFWCNAALHHVQKYIEYPGRGGVYDTLNVHAPQWCVVWIDECNGDRSIRPCAACTQLGLLNYTTVTN</sequence>
<name>A0A9P7EG19_9AGAM</name>
<evidence type="ECO:0000313" key="1">
    <source>
        <dbReference type="EMBL" id="KAG1820866.1"/>
    </source>
</evidence>
<dbReference type="RefSeq" id="XP_041195933.1">
    <property type="nucleotide sequence ID" value="XM_041334929.1"/>
</dbReference>
<evidence type="ECO:0000313" key="2">
    <source>
        <dbReference type="Proteomes" id="UP000807769"/>
    </source>
</evidence>
<dbReference type="Proteomes" id="UP000807769">
    <property type="component" value="Unassembled WGS sequence"/>
</dbReference>
<keyword evidence="2" id="KW-1185">Reference proteome</keyword>
<protein>
    <submittedName>
        <fullName evidence="1">Uncharacterized protein</fullName>
    </submittedName>
</protein>
<dbReference type="EMBL" id="JABBWG010000007">
    <property type="protein sequence ID" value="KAG1820866.1"/>
    <property type="molecule type" value="Genomic_DNA"/>
</dbReference>
<reference evidence="1" key="1">
    <citation type="journal article" date="2020" name="New Phytol.">
        <title>Comparative genomics reveals dynamic genome evolution in host specialist ectomycorrhizal fungi.</title>
        <authorList>
            <person name="Lofgren L.A."/>
            <person name="Nguyen N.H."/>
            <person name="Vilgalys R."/>
            <person name="Ruytinx J."/>
            <person name="Liao H.L."/>
            <person name="Branco S."/>
            <person name="Kuo A."/>
            <person name="LaButti K."/>
            <person name="Lipzen A."/>
            <person name="Andreopoulos W."/>
            <person name="Pangilinan J."/>
            <person name="Riley R."/>
            <person name="Hundley H."/>
            <person name="Na H."/>
            <person name="Barry K."/>
            <person name="Grigoriev I.V."/>
            <person name="Stajich J.E."/>
            <person name="Kennedy P.G."/>
        </authorList>
    </citation>
    <scope>NUCLEOTIDE SEQUENCE</scope>
    <source>
        <strain evidence="1">MN1</strain>
    </source>
</reference>
<accession>A0A9P7EG19</accession>
<dbReference type="AlphaFoldDB" id="A0A9P7EG19"/>
<gene>
    <name evidence="1" type="ORF">BJ212DRAFT_1336003</name>
</gene>
<proteinExistence type="predicted"/>
<organism evidence="1 2">
    <name type="scientific">Suillus subaureus</name>
    <dbReference type="NCBI Taxonomy" id="48587"/>
    <lineage>
        <taxon>Eukaryota</taxon>
        <taxon>Fungi</taxon>
        <taxon>Dikarya</taxon>
        <taxon>Basidiomycota</taxon>
        <taxon>Agaricomycotina</taxon>
        <taxon>Agaricomycetes</taxon>
        <taxon>Agaricomycetidae</taxon>
        <taxon>Boletales</taxon>
        <taxon>Suillineae</taxon>
        <taxon>Suillaceae</taxon>
        <taxon>Suillus</taxon>
    </lineage>
</organism>
<dbReference type="GeneID" id="64628946"/>
<comment type="caution">
    <text evidence="1">The sequence shown here is derived from an EMBL/GenBank/DDBJ whole genome shotgun (WGS) entry which is preliminary data.</text>
</comment>